<dbReference type="PROSITE" id="PS50092">
    <property type="entry name" value="TSP1"/>
    <property type="match status" value="2"/>
</dbReference>
<dbReference type="Proteomes" id="UP001189429">
    <property type="component" value="Unassembled WGS sequence"/>
</dbReference>
<evidence type="ECO:0000313" key="2">
    <source>
        <dbReference type="Proteomes" id="UP001189429"/>
    </source>
</evidence>
<dbReference type="InterPro" id="IPR000884">
    <property type="entry name" value="TSP1_rpt"/>
</dbReference>
<dbReference type="PANTHER" id="PTHR11311:SF15">
    <property type="entry name" value="SPONDIN-2"/>
    <property type="match status" value="1"/>
</dbReference>
<dbReference type="Pfam" id="PF00090">
    <property type="entry name" value="TSP_1"/>
    <property type="match status" value="2"/>
</dbReference>
<dbReference type="SMART" id="SM00209">
    <property type="entry name" value="TSP1"/>
    <property type="match status" value="2"/>
</dbReference>
<feature type="non-terminal residue" evidence="1">
    <location>
        <position position="1"/>
    </location>
</feature>
<dbReference type="Gene3D" id="2.20.100.10">
    <property type="entry name" value="Thrombospondin type-1 (TSP1) repeat"/>
    <property type="match status" value="2"/>
</dbReference>
<dbReference type="EMBL" id="CAUYUJ010006924">
    <property type="protein sequence ID" value="CAK0819063.1"/>
    <property type="molecule type" value="Genomic_DNA"/>
</dbReference>
<sequence length="152" mass="16669">PLEDQRTRDEEDLRDAKAQCFEDVHRTLSSTICGLTKVRDSLWLLAGADELPVDCEVTDWVDHACSATCGKGTRQSTREVIVENESGTGCPPLVMVQECEEMPCPTDCAVSEWSGWSKCSAVCDGGIQQRTRAALTEARNAATRARSSSRCR</sequence>
<gene>
    <name evidence="1" type="ORF">PCOR1329_LOCUS21152</name>
</gene>
<organism evidence="1 2">
    <name type="scientific">Prorocentrum cordatum</name>
    <dbReference type="NCBI Taxonomy" id="2364126"/>
    <lineage>
        <taxon>Eukaryota</taxon>
        <taxon>Sar</taxon>
        <taxon>Alveolata</taxon>
        <taxon>Dinophyceae</taxon>
        <taxon>Prorocentrales</taxon>
        <taxon>Prorocentraceae</taxon>
        <taxon>Prorocentrum</taxon>
    </lineage>
</organism>
<comment type="caution">
    <text evidence="1">The sequence shown here is derived from an EMBL/GenBank/DDBJ whole genome shotgun (WGS) entry which is preliminary data.</text>
</comment>
<dbReference type="SUPFAM" id="SSF82895">
    <property type="entry name" value="TSP-1 type 1 repeat"/>
    <property type="match status" value="2"/>
</dbReference>
<dbReference type="InterPro" id="IPR036383">
    <property type="entry name" value="TSP1_rpt_sf"/>
</dbReference>
<evidence type="ECO:0008006" key="3">
    <source>
        <dbReference type="Google" id="ProtNLM"/>
    </source>
</evidence>
<reference evidence="1" key="1">
    <citation type="submission" date="2023-10" db="EMBL/GenBank/DDBJ databases">
        <authorList>
            <person name="Chen Y."/>
            <person name="Shah S."/>
            <person name="Dougan E. K."/>
            <person name="Thang M."/>
            <person name="Chan C."/>
        </authorList>
    </citation>
    <scope>NUCLEOTIDE SEQUENCE [LARGE SCALE GENOMIC DNA]</scope>
</reference>
<feature type="non-terminal residue" evidence="1">
    <location>
        <position position="152"/>
    </location>
</feature>
<dbReference type="PANTHER" id="PTHR11311">
    <property type="entry name" value="SPONDIN"/>
    <property type="match status" value="1"/>
</dbReference>
<evidence type="ECO:0000313" key="1">
    <source>
        <dbReference type="EMBL" id="CAK0819063.1"/>
    </source>
</evidence>
<name>A0ABN9RIY3_9DINO</name>
<keyword evidence="2" id="KW-1185">Reference proteome</keyword>
<protein>
    <recommendedName>
        <fullName evidence="3">Spondin-like TSP1 domain-containing protein</fullName>
    </recommendedName>
</protein>
<dbReference type="InterPro" id="IPR051418">
    <property type="entry name" value="Spondin/Thrombospondin_T1"/>
</dbReference>
<proteinExistence type="predicted"/>
<accession>A0ABN9RIY3</accession>